<reference evidence="1 2" key="1">
    <citation type="submission" date="2015-10" db="EMBL/GenBank/DDBJ databases">
        <title>Draft genome sequence of Streptomyces corchorusii DSM 40340, type strain for the species Streptomyces corchorusii.</title>
        <authorList>
            <person name="Ruckert C."/>
            <person name="Winkler A."/>
            <person name="Kalinowski J."/>
            <person name="Kampfer P."/>
            <person name="Glaeser S."/>
        </authorList>
    </citation>
    <scope>NUCLEOTIDE SEQUENCE [LARGE SCALE GENOMIC DNA]</scope>
    <source>
        <strain evidence="1 2">DSM 40340</strain>
    </source>
</reference>
<dbReference type="AlphaFoldDB" id="A0A117Q9M9"/>
<gene>
    <name evidence="1" type="ORF">AQJ11_39855</name>
</gene>
<organism evidence="1 2">
    <name type="scientific">Streptomyces corchorusii</name>
    <name type="common">Streptomyces chibaensis</name>
    <dbReference type="NCBI Taxonomy" id="1903"/>
    <lineage>
        <taxon>Bacteria</taxon>
        <taxon>Bacillati</taxon>
        <taxon>Actinomycetota</taxon>
        <taxon>Actinomycetes</taxon>
        <taxon>Kitasatosporales</taxon>
        <taxon>Streptomycetaceae</taxon>
        <taxon>Streptomyces</taxon>
    </lineage>
</organism>
<comment type="caution">
    <text evidence="1">The sequence shown here is derived from an EMBL/GenBank/DDBJ whole genome shotgun (WGS) entry which is preliminary data.</text>
</comment>
<protein>
    <submittedName>
        <fullName evidence="1">Uncharacterized protein</fullName>
    </submittedName>
</protein>
<accession>A0A117Q9M9</accession>
<evidence type="ECO:0000313" key="2">
    <source>
        <dbReference type="Proteomes" id="UP000053398"/>
    </source>
</evidence>
<proteinExistence type="predicted"/>
<keyword evidence="2" id="KW-1185">Reference proteome</keyword>
<dbReference type="Proteomes" id="UP000053398">
    <property type="component" value="Unassembled WGS sequence"/>
</dbReference>
<name>A0A117Q9M9_STRCK</name>
<sequence>MRLAQDSDSYRLRKMGTSSWAPMAVALDKVLEVSGREVGGHHWFTVWVRWLLREPLQGDGDQLAYAWETRVLLSTAADQAITVLDSRRPGPITEEDIPGLPELPSDAERLRLMGEAHVRALLNTPAMQATLASIAERVVPDVYPLEAALRKAISEIQVGGDWRGRLAETPRDLPIEAPADEE</sequence>
<dbReference type="EMBL" id="LMWP01000057">
    <property type="protein sequence ID" value="KUN16256.1"/>
    <property type="molecule type" value="Genomic_DNA"/>
</dbReference>
<evidence type="ECO:0000313" key="1">
    <source>
        <dbReference type="EMBL" id="KUN16256.1"/>
    </source>
</evidence>